<dbReference type="PANTHER" id="PTHR33164">
    <property type="entry name" value="TRANSCRIPTIONAL REGULATOR, MARR FAMILY"/>
    <property type="match status" value="1"/>
</dbReference>
<gene>
    <name evidence="2" type="ORF">SAMN06893097_107105</name>
</gene>
<reference evidence="2 3" key="1">
    <citation type="submission" date="2017-09" db="EMBL/GenBank/DDBJ databases">
        <authorList>
            <person name="Ehlers B."/>
            <person name="Leendertz F.H."/>
        </authorList>
    </citation>
    <scope>NUCLEOTIDE SEQUENCE [LARGE SCALE GENOMIC DNA]</scope>
    <source>
        <strain evidence="2 3">DSM 46844</strain>
    </source>
</reference>
<dbReference type="GO" id="GO:0003700">
    <property type="term" value="F:DNA-binding transcription factor activity"/>
    <property type="evidence" value="ECO:0007669"/>
    <property type="project" value="InterPro"/>
</dbReference>
<dbReference type="SMART" id="SM00347">
    <property type="entry name" value="HTH_MARR"/>
    <property type="match status" value="1"/>
</dbReference>
<dbReference type="EMBL" id="OBDO01000007">
    <property type="protein sequence ID" value="SNX97464.1"/>
    <property type="molecule type" value="Genomic_DNA"/>
</dbReference>
<keyword evidence="3" id="KW-1185">Reference proteome</keyword>
<name>A0A285EGY6_9ACTN</name>
<dbReference type="Proteomes" id="UP000219514">
    <property type="component" value="Unassembled WGS sequence"/>
</dbReference>
<evidence type="ECO:0000313" key="2">
    <source>
        <dbReference type="EMBL" id="SNX97464.1"/>
    </source>
</evidence>
<dbReference type="InterPro" id="IPR036388">
    <property type="entry name" value="WH-like_DNA-bd_sf"/>
</dbReference>
<evidence type="ECO:0000313" key="3">
    <source>
        <dbReference type="Proteomes" id="UP000219514"/>
    </source>
</evidence>
<dbReference type="SUPFAM" id="SSF46785">
    <property type="entry name" value="Winged helix' DNA-binding domain"/>
    <property type="match status" value="1"/>
</dbReference>
<dbReference type="InterPro" id="IPR000835">
    <property type="entry name" value="HTH_MarR-typ"/>
</dbReference>
<accession>A0A285EGY6</accession>
<dbReference type="InterPro" id="IPR036390">
    <property type="entry name" value="WH_DNA-bd_sf"/>
</dbReference>
<dbReference type="PROSITE" id="PS50995">
    <property type="entry name" value="HTH_MARR_2"/>
    <property type="match status" value="1"/>
</dbReference>
<evidence type="ECO:0000259" key="1">
    <source>
        <dbReference type="PROSITE" id="PS50995"/>
    </source>
</evidence>
<feature type="domain" description="HTH marR-type" evidence="1">
    <location>
        <begin position="1"/>
        <end position="123"/>
    </location>
</feature>
<sequence>MLRLRDELYALSDARFPGLRARHYRLLSFLPPEGERLSRLTEDSGLTKQALAQALAPLEVGGYVEVGPDPSDRRARLVRLSPRGREVNEAVRARLAGVEREWAARVGDDRWACARTVLTDLAVGGTRTGAD</sequence>
<dbReference type="AlphaFoldDB" id="A0A285EGY6"/>
<dbReference type="PANTHER" id="PTHR33164:SF99">
    <property type="entry name" value="MARR FAMILY REGULATORY PROTEIN"/>
    <property type="match status" value="1"/>
</dbReference>
<dbReference type="GO" id="GO:0006950">
    <property type="term" value="P:response to stress"/>
    <property type="evidence" value="ECO:0007669"/>
    <property type="project" value="TreeGrafter"/>
</dbReference>
<organism evidence="2 3">
    <name type="scientific">Geodermatophilus sabuli</name>
    <dbReference type="NCBI Taxonomy" id="1564158"/>
    <lineage>
        <taxon>Bacteria</taxon>
        <taxon>Bacillati</taxon>
        <taxon>Actinomycetota</taxon>
        <taxon>Actinomycetes</taxon>
        <taxon>Geodermatophilales</taxon>
        <taxon>Geodermatophilaceae</taxon>
        <taxon>Geodermatophilus</taxon>
    </lineage>
</organism>
<dbReference type="InterPro" id="IPR039422">
    <property type="entry name" value="MarR/SlyA-like"/>
</dbReference>
<proteinExistence type="predicted"/>
<dbReference type="Gene3D" id="1.10.10.10">
    <property type="entry name" value="Winged helix-like DNA-binding domain superfamily/Winged helix DNA-binding domain"/>
    <property type="match status" value="1"/>
</dbReference>
<protein>
    <submittedName>
        <fullName evidence="2">Transcriptional regulator, MarR family</fullName>
    </submittedName>
</protein>